<dbReference type="NCBIfam" id="NF009036">
    <property type="entry name" value="PRK12369.1"/>
    <property type="match status" value="1"/>
</dbReference>
<evidence type="ECO:0000313" key="6">
    <source>
        <dbReference type="EMBL" id="NNU79546.1"/>
    </source>
</evidence>
<sequence length="426" mass="47883">MFESFFPRPGRFFGSALGWAILCVVLWFASASGWGEALSLGGLAGYGYPGTLVDGGNESAAAAHAAATDAAQTFWLWQYMIAAYVAFVAFWMIAVPHRWGRWSVAGSALIIFVTWFQVQLDVMINEWFGEFYDLIQVALAGDSELSAADYYGTLFTFLKIAMVFIFVAVLNNFFVSHYVFRWRTAMNDRYMAMWPRIRTIEGASQRVQEDTMRFARIMETLGTRFIDSIMTLIAFTPILWGLSSFVGELPIIGAVPQALVFTAFIWAATGTTILALAGIRLPGLEFRNQRVEAAYRKELVLGEDAPDRAAPPTVQELYANVRKNYFRLYLNYLYFDIARFGYLQAGVMVPYIALGPTVIAAGFTLGVMQQIIRAFSRVEDSFQFLVHNWSTIVELMSIYKRLKAFEQTIAGQELTGIELEPETRPA</sequence>
<dbReference type="RefSeq" id="WP_171322625.1">
    <property type="nucleotide sequence ID" value="NZ_JABFBC010000001.1"/>
</dbReference>
<dbReference type="Proteomes" id="UP000572377">
    <property type="component" value="Unassembled WGS sequence"/>
</dbReference>
<accession>A0A849KYW7</accession>
<evidence type="ECO:0000256" key="2">
    <source>
        <dbReference type="ARBA" id="ARBA00022692"/>
    </source>
</evidence>
<keyword evidence="1" id="KW-0813">Transport</keyword>
<dbReference type="GO" id="GO:0005886">
    <property type="term" value="C:plasma membrane"/>
    <property type="evidence" value="ECO:0007669"/>
    <property type="project" value="TreeGrafter"/>
</dbReference>
<feature type="transmembrane region" description="Helical" evidence="5">
    <location>
        <begin position="348"/>
        <end position="368"/>
    </location>
</feature>
<dbReference type="AlphaFoldDB" id="A0A849KYW7"/>
<feature type="transmembrane region" description="Helical" evidence="5">
    <location>
        <begin position="76"/>
        <end position="95"/>
    </location>
</feature>
<comment type="caution">
    <text evidence="6">The sequence shown here is derived from an EMBL/GenBank/DDBJ whole genome shotgun (WGS) entry which is preliminary data.</text>
</comment>
<feature type="transmembrane region" description="Helical" evidence="5">
    <location>
        <begin position="258"/>
        <end position="279"/>
    </location>
</feature>
<keyword evidence="4 5" id="KW-0472">Membrane</keyword>
<evidence type="ECO:0000256" key="5">
    <source>
        <dbReference type="SAM" id="Phobius"/>
    </source>
</evidence>
<feature type="transmembrane region" description="Helical" evidence="5">
    <location>
        <begin position="12"/>
        <end position="30"/>
    </location>
</feature>
<protein>
    <submittedName>
        <fullName evidence="6">Peptide antibiotic transporter SbmA</fullName>
    </submittedName>
</protein>
<feature type="transmembrane region" description="Helical" evidence="5">
    <location>
        <begin position="102"/>
        <end position="118"/>
    </location>
</feature>
<evidence type="ECO:0000256" key="3">
    <source>
        <dbReference type="ARBA" id="ARBA00022989"/>
    </source>
</evidence>
<dbReference type="Pfam" id="PF05992">
    <property type="entry name" value="SbmA_BacA"/>
    <property type="match status" value="1"/>
</dbReference>
<name>A0A849KYW7_9RHOB</name>
<dbReference type="GO" id="GO:1904680">
    <property type="term" value="F:peptide transmembrane transporter activity"/>
    <property type="evidence" value="ECO:0007669"/>
    <property type="project" value="InterPro"/>
</dbReference>
<dbReference type="GO" id="GO:0015833">
    <property type="term" value="P:peptide transport"/>
    <property type="evidence" value="ECO:0007669"/>
    <property type="project" value="InterPro"/>
</dbReference>
<dbReference type="PANTHER" id="PTHR11384:SF59">
    <property type="entry name" value="LYSOSOMAL COBALAMIN TRANSPORTER ABCD4"/>
    <property type="match status" value="1"/>
</dbReference>
<evidence type="ECO:0000256" key="4">
    <source>
        <dbReference type="ARBA" id="ARBA00023136"/>
    </source>
</evidence>
<dbReference type="InterPro" id="IPR050835">
    <property type="entry name" value="ABC_transporter_sub-D"/>
</dbReference>
<dbReference type="EMBL" id="JABFBC010000001">
    <property type="protein sequence ID" value="NNU79546.1"/>
    <property type="molecule type" value="Genomic_DNA"/>
</dbReference>
<evidence type="ECO:0000313" key="7">
    <source>
        <dbReference type="Proteomes" id="UP000572377"/>
    </source>
</evidence>
<reference evidence="6 7" key="1">
    <citation type="submission" date="2020-05" db="EMBL/GenBank/DDBJ databases">
        <title>Gimesia benthica sp. nov., a novel planctomycete isolated from a deep-sea water sample of the Northwest Indian Ocean.</title>
        <authorList>
            <person name="Wang J."/>
            <person name="Ruan C."/>
            <person name="Song L."/>
            <person name="Zhu Y."/>
            <person name="Li A."/>
            <person name="Zheng X."/>
            <person name="Wang L."/>
            <person name="Lu Z."/>
            <person name="Huang Y."/>
            <person name="Du W."/>
            <person name="Zhou Y."/>
            <person name="Huang L."/>
            <person name="Dai X."/>
        </authorList>
    </citation>
    <scope>NUCLEOTIDE SEQUENCE [LARGE SCALE GENOMIC DNA]</scope>
    <source>
        <strain evidence="6 7">YYQ-30</strain>
    </source>
</reference>
<dbReference type="NCBIfam" id="NF008306">
    <property type="entry name" value="PRK11098.1"/>
    <property type="match status" value="1"/>
</dbReference>
<feature type="transmembrane region" description="Helical" evidence="5">
    <location>
        <begin position="225"/>
        <end position="246"/>
    </location>
</feature>
<proteinExistence type="predicted"/>
<keyword evidence="3 5" id="KW-1133">Transmembrane helix</keyword>
<dbReference type="InterPro" id="IPR009248">
    <property type="entry name" value="SbmA_BacA"/>
</dbReference>
<dbReference type="PANTHER" id="PTHR11384">
    <property type="entry name" value="ATP-BINDING CASSETTE, SUB-FAMILY D MEMBER"/>
    <property type="match status" value="1"/>
</dbReference>
<keyword evidence="7" id="KW-1185">Reference proteome</keyword>
<keyword evidence="2 5" id="KW-0812">Transmembrane</keyword>
<feature type="transmembrane region" description="Helical" evidence="5">
    <location>
        <begin position="160"/>
        <end position="180"/>
    </location>
</feature>
<gene>
    <name evidence="6" type="primary">sbmA</name>
    <name evidence="6" type="ORF">HMH01_03750</name>
</gene>
<organism evidence="6 7">
    <name type="scientific">Halovulum dunhuangense</name>
    <dbReference type="NCBI Taxonomy" id="1505036"/>
    <lineage>
        <taxon>Bacteria</taxon>
        <taxon>Pseudomonadati</taxon>
        <taxon>Pseudomonadota</taxon>
        <taxon>Alphaproteobacteria</taxon>
        <taxon>Rhodobacterales</taxon>
        <taxon>Paracoccaceae</taxon>
        <taxon>Halovulum</taxon>
    </lineage>
</organism>
<evidence type="ECO:0000256" key="1">
    <source>
        <dbReference type="ARBA" id="ARBA00022448"/>
    </source>
</evidence>